<protein>
    <submittedName>
        <fullName evidence="1">Uncharacterized protein</fullName>
    </submittedName>
</protein>
<name>A0A9Y1BMP1_9ARCH</name>
<dbReference type="Proteomes" id="UP001201020">
    <property type="component" value="Chromosome"/>
</dbReference>
<dbReference type="AlphaFoldDB" id="A0A9Y1BMP1"/>
<dbReference type="EMBL" id="CP084166">
    <property type="protein sequence ID" value="UJG41074.1"/>
    <property type="molecule type" value="Genomic_DNA"/>
</dbReference>
<sequence length="156" mass="18442">MYSEQEVIRKITETWKFENKVCVKELQIPLVGKNINYPFLENRKSIRIDLACYDIVSDKIIFVEAENGLWLPHPQIYRPFCDMLYVATPYDDSYYREKQLEWAKNEGIGVIEVLYDGYIIETLKPVVFPDSMDISLREEVLAHFVKKLKKNEKIAD</sequence>
<accession>A0A9Y1BMP1</accession>
<proteinExistence type="predicted"/>
<organism evidence="1">
    <name type="scientific">Candidatus Heimdallarchaeum aukensis</name>
    <dbReference type="NCBI Taxonomy" id="2876573"/>
    <lineage>
        <taxon>Archaea</taxon>
        <taxon>Promethearchaeati</taxon>
        <taxon>Candidatus Heimdallarchaeota</taxon>
        <taxon>Candidatus Heimdallarchaeia (ex Rinke et al. 2021) (nom. nud.)</taxon>
        <taxon>Candidatus Heimdallarchaeales</taxon>
        <taxon>Candidatus Heimdallarchaeaceae</taxon>
        <taxon>Candidatus Heimdallarchaeum</taxon>
    </lineage>
</organism>
<gene>
    <name evidence="1" type="ORF">K9W45_01110</name>
</gene>
<evidence type="ECO:0000313" key="1">
    <source>
        <dbReference type="EMBL" id="UJG41074.1"/>
    </source>
</evidence>
<reference evidence="1" key="1">
    <citation type="journal article" date="2022" name="Nat. Microbiol.">
        <title>Unique mobile elements and scalable gene flow at the prokaryote-eukaryote boundary revealed by circularized Asgard archaea genomes.</title>
        <authorList>
            <person name="Wu F."/>
            <person name="Speth D.R."/>
            <person name="Philosof A."/>
            <person name="Cremiere A."/>
            <person name="Narayanan A."/>
            <person name="Barco R.A."/>
            <person name="Connon S.A."/>
            <person name="Amend J.P."/>
            <person name="Antoshechkin I.A."/>
            <person name="Orphan V.J."/>
        </authorList>
    </citation>
    <scope>NUCLEOTIDE SEQUENCE</scope>
    <source>
        <strain evidence="1">PM71</strain>
    </source>
</reference>